<feature type="domain" description="Quinolinate phosphoribosyl transferase C-terminal" evidence="3">
    <location>
        <begin position="1"/>
        <end position="62"/>
    </location>
</feature>
<keyword evidence="2 4" id="KW-0328">Glycosyltransferase</keyword>
<name>A0A1J5SXH0_9ZZZZ</name>
<dbReference type="GO" id="GO:0005737">
    <property type="term" value="C:cytoplasm"/>
    <property type="evidence" value="ECO:0007669"/>
    <property type="project" value="TreeGrafter"/>
</dbReference>
<evidence type="ECO:0000259" key="3">
    <source>
        <dbReference type="Pfam" id="PF01729"/>
    </source>
</evidence>
<comment type="caution">
    <text evidence="4">The sequence shown here is derived from an EMBL/GenBank/DDBJ whole genome shotgun (WGS) entry which is preliminary data.</text>
</comment>
<dbReference type="PANTHER" id="PTHR32179:SF3">
    <property type="entry name" value="NICOTINATE-NUCLEOTIDE PYROPHOSPHORYLASE [CARBOXYLATING]"/>
    <property type="match status" value="1"/>
</dbReference>
<sequence>MLDNFSPEEMKEALKIIDKNFETEASGGINLNTVETFAATGVDYVSVGGLIHQAQSVDLSLKAVLV</sequence>
<gene>
    <name evidence="4" type="primary">nadC_3</name>
    <name evidence="4" type="ORF">GALL_57180</name>
</gene>
<dbReference type="Gene3D" id="3.20.20.70">
    <property type="entry name" value="Aldolase class I"/>
    <property type="match status" value="1"/>
</dbReference>
<dbReference type="SUPFAM" id="SSF51690">
    <property type="entry name" value="Nicotinate/Quinolinate PRTase C-terminal domain-like"/>
    <property type="match status" value="1"/>
</dbReference>
<dbReference type="GO" id="GO:0034213">
    <property type="term" value="P:quinolinate catabolic process"/>
    <property type="evidence" value="ECO:0007669"/>
    <property type="project" value="TreeGrafter"/>
</dbReference>
<dbReference type="AlphaFoldDB" id="A0A1J5SXH0"/>
<dbReference type="EMBL" id="MLJW01000016">
    <property type="protein sequence ID" value="OIR12651.1"/>
    <property type="molecule type" value="Genomic_DNA"/>
</dbReference>
<dbReference type="PANTHER" id="PTHR32179">
    <property type="entry name" value="NICOTINATE-NUCLEOTIDE PYROPHOSPHORYLASE [CARBOXYLATING]"/>
    <property type="match status" value="1"/>
</dbReference>
<organism evidence="4">
    <name type="scientific">mine drainage metagenome</name>
    <dbReference type="NCBI Taxonomy" id="410659"/>
    <lineage>
        <taxon>unclassified sequences</taxon>
        <taxon>metagenomes</taxon>
        <taxon>ecological metagenomes</taxon>
    </lineage>
</organism>
<dbReference type="InterPro" id="IPR013785">
    <property type="entry name" value="Aldolase_TIM"/>
</dbReference>
<protein>
    <submittedName>
        <fullName evidence="4">Putative nicotinate-nucleotide pyrophosphorylase</fullName>
        <ecNumber evidence="4">2.4.2.19</ecNumber>
    </submittedName>
</protein>
<dbReference type="Pfam" id="PF01729">
    <property type="entry name" value="QRPTase_C"/>
    <property type="match status" value="1"/>
</dbReference>
<accession>A0A1J5SXH0</accession>
<dbReference type="EC" id="2.4.2.19" evidence="4"/>
<dbReference type="GO" id="GO:0004514">
    <property type="term" value="F:nicotinate-nucleotide diphosphorylase (carboxylating) activity"/>
    <property type="evidence" value="ECO:0007669"/>
    <property type="project" value="UniProtKB-EC"/>
</dbReference>
<comment type="similarity">
    <text evidence="1">Belongs to the NadC/ModD family.</text>
</comment>
<dbReference type="InterPro" id="IPR027277">
    <property type="entry name" value="NadC/ModD"/>
</dbReference>
<evidence type="ECO:0000256" key="1">
    <source>
        <dbReference type="ARBA" id="ARBA00009400"/>
    </source>
</evidence>
<dbReference type="InterPro" id="IPR002638">
    <property type="entry name" value="Quinolinate_PRibosylTrfase_C"/>
</dbReference>
<dbReference type="GO" id="GO:0009435">
    <property type="term" value="P:NAD+ biosynthetic process"/>
    <property type="evidence" value="ECO:0007669"/>
    <property type="project" value="InterPro"/>
</dbReference>
<reference evidence="4" key="1">
    <citation type="submission" date="2016-10" db="EMBL/GenBank/DDBJ databases">
        <title>Sequence of Gallionella enrichment culture.</title>
        <authorList>
            <person name="Poehlein A."/>
            <person name="Muehling M."/>
            <person name="Daniel R."/>
        </authorList>
    </citation>
    <scope>NUCLEOTIDE SEQUENCE</scope>
</reference>
<dbReference type="InterPro" id="IPR036068">
    <property type="entry name" value="Nicotinate_pribotase-like_C"/>
</dbReference>
<proteinExistence type="inferred from homology"/>
<keyword evidence="4" id="KW-0808">Transferase</keyword>
<evidence type="ECO:0000256" key="2">
    <source>
        <dbReference type="ARBA" id="ARBA00022676"/>
    </source>
</evidence>
<evidence type="ECO:0000313" key="4">
    <source>
        <dbReference type="EMBL" id="OIR12651.1"/>
    </source>
</evidence>